<reference evidence="11" key="1">
    <citation type="journal article" date="2018" name="Nat. Microbiol.">
        <title>Leveraging single-cell genomics to expand the fungal tree of life.</title>
        <authorList>
            <person name="Ahrendt S.R."/>
            <person name="Quandt C.A."/>
            <person name="Ciobanu D."/>
            <person name="Clum A."/>
            <person name="Salamov A."/>
            <person name="Andreopoulos B."/>
            <person name="Cheng J.F."/>
            <person name="Woyke T."/>
            <person name="Pelin A."/>
            <person name="Henrissat B."/>
            <person name="Reynolds N.K."/>
            <person name="Benny G.L."/>
            <person name="Smith M.E."/>
            <person name="James T.Y."/>
            <person name="Grigoriev I.V."/>
        </authorList>
    </citation>
    <scope>NUCLEOTIDE SEQUENCE [LARGE SCALE GENOMIC DNA]</scope>
    <source>
        <strain evidence="11">ATCC 52028</strain>
    </source>
</reference>
<dbReference type="InterPro" id="IPR015943">
    <property type="entry name" value="WD40/YVTN_repeat-like_dom_sf"/>
</dbReference>
<dbReference type="GO" id="GO:0000049">
    <property type="term" value="F:tRNA binding"/>
    <property type="evidence" value="ECO:0007669"/>
    <property type="project" value="TreeGrafter"/>
</dbReference>
<evidence type="ECO:0000256" key="1">
    <source>
        <dbReference type="ARBA" id="ARBA00009573"/>
    </source>
</evidence>
<keyword evidence="3" id="KW-0396">Initiation factor</keyword>
<evidence type="ECO:0000313" key="10">
    <source>
        <dbReference type="EMBL" id="RKO98864.1"/>
    </source>
</evidence>
<keyword evidence="5" id="KW-0677">Repeat</keyword>
<proteinExistence type="inferred from homology"/>
<evidence type="ECO:0000256" key="2">
    <source>
        <dbReference type="ARBA" id="ARBA00013819"/>
    </source>
</evidence>
<dbReference type="EMBL" id="ML014351">
    <property type="protein sequence ID" value="RKO98864.1"/>
    <property type="molecule type" value="Genomic_DNA"/>
</dbReference>
<organism evidence="10 11">
    <name type="scientific">Caulochytrium protostelioides</name>
    <dbReference type="NCBI Taxonomy" id="1555241"/>
    <lineage>
        <taxon>Eukaryota</taxon>
        <taxon>Fungi</taxon>
        <taxon>Fungi incertae sedis</taxon>
        <taxon>Chytridiomycota</taxon>
        <taxon>Chytridiomycota incertae sedis</taxon>
        <taxon>Chytridiomycetes</taxon>
        <taxon>Caulochytriales</taxon>
        <taxon>Caulochytriaceae</taxon>
        <taxon>Caulochytrium</taxon>
    </lineage>
</organism>
<feature type="domain" description="Translation initiation factor beta propellor-like" evidence="9">
    <location>
        <begin position="181"/>
        <end position="376"/>
    </location>
</feature>
<dbReference type="InterPro" id="IPR011387">
    <property type="entry name" value="TIF2A"/>
</dbReference>
<keyword evidence="4" id="KW-0853">WD repeat</keyword>
<comment type="similarity">
    <text evidence="1">Belongs to the WD repeat EIF2A family.</text>
</comment>
<dbReference type="Proteomes" id="UP000274922">
    <property type="component" value="Unassembled WGS sequence"/>
</dbReference>
<feature type="region of interest" description="Disordered" evidence="8">
    <location>
        <begin position="439"/>
        <end position="464"/>
    </location>
</feature>
<evidence type="ECO:0000256" key="8">
    <source>
        <dbReference type="SAM" id="MobiDB-lite"/>
    </source>
</evidence>
<dbReference type="InterPro" id="IPR013979">
    <property type="entry name" value="TIF_beta_prop-like"/>
</dbReference>
<evidence type="ECO:0000256" key="7">
    <source>
        <dbReference type="ARBA" id="ARBA00022917"/>
    </source>
</evidence>
<dbReference type="Gene3D" id="2.130.10.10">
    <property type="entry name" value="YVTN repeat-like/Quinoprotein amine dehydrogenase"/>
    <property type="match status" value="1"/>
</dbReference>
<name>A0A4P9WZD4_9FUNG</name>
<evidence type="ECO:0000256" key="3">
    <source>
        <dbReference type="ARBA" id="ARBA00022540"/>
    </source>
</evidence>
<evidence type="ECO:0000313" key="11">
    <source>
        <dbReference type="Proteomes" id="UP000274922"/>
    </source>
</evidence>
<dbReference type="GO" id="GO:0006417">
    <property type="term" value="P:regulation of translation"/>
    <property type="evidence" value="ECO:0007669"/>
    <property type="project" value="UniProtKB-KW"/>
</dbReference>
<dbReference type="OrthoDB" id="2194683at2759"/>
<dbReference type="Pfam" id="PF08662">
    <property type="entry name" value="eIF2A"/>
    <property type="match status" value="1"/>
</dbReference>
<dbReference type="STRING" id="1555241.A0A4P9WZD4"/>
<dbReference type="GO" id="GO:0043022">
    <property type="term" value="F:ribosome binding"/>
    <property type="evidence" value="ECO:0007669"/>
    <property type="project" value="TreeGrafter"/>
</dbReference>
<evidence type="ECO:0000256" key="5">
    <source>
        <dbReference type="ARBA" id="ARBA00022737"/>
    </source>
</evidence>
<dbReference type="GO" id="GO:0022627">
    <property type="term" value="C:cytosolic small ribosomal subunit"/>
    <property type="evidence" value="ECO:0007669"/>
    <property type="project" value="TreeGrafter"/>
</dbReference>
<evidence type="ECO:0000256" key="6">
    <source>
        <dbReference type="ARBA" id="ARBA00022845"/>
    </source>
</evidence>
<dbReference type="AlphaFoldDB" id="A0A4P9WZD4"/>
<dbReference type="GO" id="GO:0003743">
    <property type="term" value="F:translation initiation factor activity"/>
    <property type="evidence" value="ECO:0007669"/>
    <property type="project" value="UniProtKB-KW"/>
</dbReference>
<protein>
    <recommendedName>
        <fullName evidence="2">Eukaryotic translation initiation factor 2A</fullName>
    </recommendedName>
</protein>
<dbReference type="SUPFAM" id="SSF82171">
    <property type="entry name" value="DPP6 N-terminal domain-like"/>
    <property type="match status" value="1"/>
</dbReference>
<dbReference type="GO" id="GO:0003729">
    <property type="term" value="F:mRNA binding"/>
    <property type="evidence" value="ECO:0007669"/>
    <property type="project" value="TreeGrafter"/>
</dbReference>
<dbReference type="PANTHER" id="PTHR13227:SF0">
    <property type="entry name" value="EUKARYOTIC TRANSLATION INITIATION FACTOR 2A"/>
    <property type="match status" value="1"/>
</dbReference>
<keyword evidence="6" id="KW-0810">Translation regulation</keyword>
<sequence>MAYQDRVCILRASDDSDYAPVFDEAFDGVMDIEWSPAGNYLSVLTRWNKQQGARDTGTPHRNLLLYEVDERGDAEPAAQQIAAYTEKFTFRWNVTWAPNAELFGRQESNTVFLYRTAEPTRYFTHITVPRMTAYTLSPGARPSLVAFVPEKGSEAACLVAYDVAAIATADAGKKPLPLAQKRFFRADSVEFSWNARGSSLLALTKTEVDATGKTYYGETSLYYMSLVPGKTFDCRVDLPKQGPVHDVKWHPEGREFAVTYGTMPSRTSIFDVRANVAHTFPEASRNTIAYSPGGRLLALGGFGNLSGEIDIWDRTTLKKVSTFTASNASLCEWSPTGRHLLTAILYRRLKVDNGVTIWHHSGRLLQQLATKELYDVAWRPAQPAETAAWPETRALSPPPAGLAAQPAKKSSAPYRPPGMRHLPIGGPAAAVRTVPGQRAPAARTIPGMTPKPPSTEDVSTADLSTPDGVAKRIKAVTRKIKKIAGVEEKQRAGESINPQQQSMLATRPAVEKELADLQARLAAM</sequence>
<gene>
    <name evidence="10" type="ORF">CXG81DRAFT_15343</name>
</gene>
<accession>A0A4P9WZD4</accession>
<evidence type="ECO:0000256" key="4">
    <source>
        <dbReference type="ARBA" id="ARBA00022574"/>
    </source>
</evidence>
<feature type="region of interest" description="Disordered" evidence="8">
    <location>
        <begin position="385"/>
        <end position="416"/>
    </location>
</feature>
<evidence type="ECO:0000259" key="9">
    <source>
        <dbReference type="Pfam" id="PF08662"/>
    </source>
</evidence>
<dbReference type="PANTHER" id="PTHR13227">
    <property type="entry name" value="EUKARYOTIC TRANSLATION INITIATION FACTOR 2A"/>
    <property type="match status" value="1"/>
</dbReference>
<keyword evidence="11" id="KW-1185">Reference proteome</keyword>
<keyword evidence="7" id="KW-0648">Protein biosynthesis</keyword>